<sequence length="119" mass="12960">MSDDVEKRWNDPPTMRQATRYTVAVIAASLTVVALTFAWAATNRDACAAAQQFVCQNPDRYVLAVAPAAILLLGGLGAFVRTYTVWKSDGTWPIWQGAGWILMTLMLVFASMGSGFLLT</sequence>
<dbReference type="RefSeq" id="WP_378414673.1">
    <property type="nucleotide sequence ID" value="NZ_JBHSFO010000002.1"/>
</dbReference>
<keyword evidence="1" id="KW-0812">Transmembrane</keyword>
<gene>
    <name evidence="2" type="ORF">ACFO6S_04910</name>
</gene>
<keyword evidence="1" id="KW-0472">Membrane</keyword>
<feature type="transmembrane region" description="Helical" evidence="1">
    <location>
        <begin position="61"/>
        <end position="80"/>
    </location>
</feature>
<accession>A0ABV9FRX9</accession>
<keyword evidence="3" id="KW-1185">Reference proteome</keyword>
<comment type="caution">
    <text evidence="2">The sequence shown here is derived from an EMBL/GenBank/DDBJ whole genome shotgun (WGS) entry which is preliminary data.</text>
</comment>
<name>A0ABV9FRX9_9NOCA</name>
<organism evidence="2 3">
    <name type="scientific">Rhodococcus kronopolitis</name>
    <dbReference type="NCBI Taxonomy" id="1460226"/>
    <lineage>
        <taxon>Bacteria</taxon>
        <taxon>Bacillati</taxon>
        <taxon>Actinomycetota</taxon>
        <taxon>Actinomycetes</taxon>
        <taxon>Mycobacteriales</taxon>
        <taxon>Nocardiaceae</taxon>
        <taxon>Rhodococcus</taxon>
    </lineage>
</organism>
<protein>
    <recommendedName>
        <fullName evidence="4">Transmembrane protein</fullName>
    </recommendedName>
</protein>
<evidence type="ECO:0000256" key="1">
    <source>
        <dbReference type="SAM" id="Phobius"/>
    </source>
</evidence>
<feature type="transmembrane region" description="Helical" evidence="1">
    <location>
        <begin position="20"/>
        <end position="40"/>
    </location>
</feature>
<keyword evidence="1" id="KW-1133">Transmembrane helix</keyword>
<feature type="transmembrane region" description="Helical" evidence="1">
    <location>
        <begin position="100"/>
        <end position="118"/>
    </location>
</feature>
<dbReference type="EMBL" id="JBHSFO010000002">
    <property type="protein sequence ID" value="MFC4603024.1"/>
    <property type="molecule type" value="Genomic_DNA"/>
</dbReference>
<evidence type="ECO:0008006" key="4">
    <source>
        <dbReference type="Google" id="ProtNLM"/>
    </source>
</evidence>
<evidence type="ECO:0000313" key="2">
    <source>
        <dbReference type="EMBL" id="MFC4603024.1"/>
    </source>
</evidence>
<dbReference type="Proteomes" id="UP001595914">
    <property type="component" value="Unassembled WGS sequence"/>
</dbReference>
<evidence type="ECO:0000313" key="3">
    <source>
        <dbReference type="Proteomes" id="UP001595914"/>
    </source>
</evidence>
<reference evidence="3" key="1">
    <citation type="journal article" date="2019" name="Int. J. Syst. Evol. Microbiol.">
        <title>The Global Catalogue of Microorganisms (GCM) 10K type strain sequencing project: providing services to taxonomists for standard genome sequencing and annotation.</title>
        <authorList>
            <consortium name="The Broad Institute Genomics Platform"/>
            <consortium name="The Broad Institute Genome Sequencing Center for Infectious Disease"/>
            <person name="Wu L."/>
            <person name="Ma J."/>
        </authorList>
    </citation>
    <scope>NUCLEOTIDE SEQUENCE [LARGE SCALE GENOMIC DNA]</scope>
    <source>
        <strain evidence="3">CCUG 54520</strain>
    </source>
</reference>
<proteinExistence type="predicted"/>